<comment type="cofactor">
    <cofactor evidence="1">
        <name>pyridoxal 5'-phosphate</name>
        <dbReference type="ChEBI" id="CHEBI:597326"/>
    </cofactor>
</comment>
<name>A0ABX5AWD7_9MICO</name>
<evidence type="ECO:0000313" key="4">
    <source>
        <dbReference type="EMBL" id="PPL19200.1"/>
    </source>
</evidence>
<protein>
    <submittedName>
        <fullName evidence="4">Glutamate-1-semialdehyde 2,1-aminomutase</fullName>
    </submittedName>
</protein>
<comment type="similarity">
    <text evidence="3">Belongs to the class-III pyridoxal-phosphate-dependent aminotransferase family.</text>
</comment>
<proteinExistence type="inferred from homology"/>
<dbReference type="InterPro" id="IPR015424">
    <property type="entry name" value="PyrdxlP-dep_Trfase"/>
</dbReference>
<evidence type="ECO:0000256" key="3">
    <source>
        <dbReference type="RuleBase" id="RU003560"/>
    </source>
</evidence>
<dbReference type="Gene3D" id="3.90.1150.10">
    <property type="entry name" value="Aspartate Aminotransferase, domain 1"/>
    <property type="match status" value="1"/>
</dbReference>
<dbReference type="PANTHER" id="PTHR43713">
    <property type="entry name" value="GLUTAMATE-1-SEMIALDEHYDE 2,1-AMINOMUTASE"/>
    <property type="match status" value="1"/>
</dbReference>
<dbReference type="InterPro" id="IPR015422">
    <property type="entry name" value="PyrdxlP-dep_Trfase_small"/>
</dbReference>
<comment type="caution">
    <text evidence="4">The sequence shown here is derived from an EMBL/GenBank/DDBJ whole genome shotgun (WGS) entry which is preliminary data.</text>
</comment>
<dbReference type="Gene3D" id="3.40.640.10">
    <property type="entry name" value="Type I PLP-dependent aspartate aminotransferase-like (Major domain)"/>
    <property type="match status" value="1"/>
</dbReference>
<evidence type="ECO:0000256" key="1">
    <source>
        <dbReference type="ARBA" id="ARBA00001933"/>
    </source>
</evidence>
<dbReference type="EMBL" id="MPZN01000017">
    <property type="protein sequence ID" value="PPL19200.1"/>
    <property type="molecule type" value="Genomic_DNA"/>
</dbReference>
<gene>
    <name evidence="4" type="ORF">GY24_06980</name>
</gene>
<keyword evidence="2 3" id="KW-0663">Pyridoxal phosphate</keyword>
<dbReference type="PANTHER" id="PTHR43713:SF3">
    <property type="entry name" value="GLUTAMATE-1-SEMIALDEHYDE 2,1-AMINOMUTASE 1, CHLOROPLASTIC-RELATED"/>
    <property type="match status" value="1"/>
</dbReference>
<dbReference type="InterPro" id="IPR049704">
    <property type="entry name" value="Aminotrans_3_PPA_site"/>
</dbReference>
<dbReference type="Pfam" id="PF00202">
    <property type="entry name" value="Aminotran_3"/>
    <property type="match status" value="1"/>
</dbReference>
<dbReference type="InterPro" id="IPR015421">
    <property type="entry name" value="PyrdxlP-dep_Trfase_major"/>
</dbReference>
<dbReference type="InterPro" id="IPR005814">
    <property type="entry name" value="Aminotrans_3"/>
</dbReference>
<accession>A0ABX5AWD7</accession>
<organism evidence="4 5">
    <name type="scientific">Microterricola pindariensis</name>
    <dbReference type="NCBI Taxonomy" id="478010"/>
    <lineage>
        <taxon>Bacteria</taxon>
        <taxon>Bacillati</taxon>
        <taxon>Actinomycetota</taxon>
        <taxon>Actinomycetes</taxon>
        <taxon>Micrococcales</taxon>
        <taxon>Microbacteriaceae</taxon>
        <taxon>Microterricola</taxon>
    </lineage>
</organism>
<keyword evidence="5" id="KW-1185">Reference proteome</keyword>
<dbReference type="SUPFAM" id="SSF53383">
    <property type="entry name" value="PLP-dependent transferases"/>
    <property type="match status" value="1"/>
</dbReference>
<evidence type="ECO:0000313" key="5">
    <source>
        <dbReference type="Proteomes" id="UP000237755"/>
    </source>
</evidence>
<dbReference type="PROSITE" id="PS00600">
    <property type="entry name" value="AA_TRANSFER_CLASS_3"/>
    <property type="match status" value="1"/>
</dbReference>
<reference evidence="4 5" key="1">
    <citation type="journal article" date="2008" name="Int. J. Syst. Evol. Microbiol.">
        <title>Leifsonia pindariensis sp. nov., isolated from the Pindari glacier of the Indian Himalayas, and emended description of the genus Leifsonia.</title>
        <authorList>
            <person name="Reddy G.S."/>
            <person name="Prabagaran S.R."/>
            <person name="Shivaji S."/>
        </authorList>
    </citation>
    <scope>NUCLEOTIDE SEQUENCE [LARGE SCALE GENOMIC DNA]</scope>
    <source>
        <strain evidence="4 5">PON 10</strain>
    </source>
</reference>
<dbReference type="Proteomes" id="UP000237755">
    <property type="component" value="Unassembled WGS sequence"/>
</dbReference>
<dbReference type="RefSeq" id="WP_104474991.1">
    <property type="nucleotide sequence ID" value="NZ_MPZN01000017.1"/>
</dbReference>
<sequence length="419" mass="44927">MTKRNENTTDASLRSRAEKVLPGGVYGHMNMKKLPSGYPQFMETGDGARITDVDGNEYIDFMCGWGPIVLGRQFEKVDESARAVFAKGDIFNGPGVEMVELAELMCETIPHADWALFGKNGTDATTACVTTARAATGRNTILIAVDAYHGAIPWCTPRLSGVTPEDRAHQVRFVFNDVESLKAAVAEAGDDFAAIIIAPVHQPLGLTQEYATAEFAQAARQLCDDNGALLILDEVRVGFRIDLKGSWDQFGVQPDLAAWSKAIANGYPLSAVTGTERLRESATSIYVTGSFWYSASSMAAAIATITQLRDTDALEQMRRVGTLLCAGLSAQAAKHGIDAQVSGPVQMPLLLFGGPGGVKLGELFAQFCIDNGVYLHPTHNWFVSAAHSESDIEKSLTVTDAAFASLNAAIERQDAMAAV</sequence>
<evidence type="ECO:0000256" key="2">
    <source>
        <dbReference type="ARBA" id="ARBA00022898"/>
    </source>
</evidence>